<dbReference type="Proteomes" id="UP000565468">
    <property type="component" value="Unassembled WGS sequence"/>
</dbReference>
<gene>
    <name evidence="3" type="ORF">HII30_12095</name>
</gene>
<accession>A0A848M9E6</accession>
<dbReference type="Pfam" id="PF01569">
    <property type="entry name" value="PAP2"/>
    <property type="match status" value="1"/>
</dbReference>
<feature type="transmembrane region" description="Helical" evidence="1">
    <location>
        <begin position="12"/>
        <end position="34"/>
    </location>
</feature>
<feature type="transmembrane region" description="Helical" evidence="1">
    <location>
        <begin position="190"/>
        <end position="208"/>
    </location>
</feature>
<proteinExistence type="predicted"/>
<keyword evidence="4" id="KW-1185">Reference proteome</keyword>
<organism evidence="3 4">
    <name type="scientific">Paenibacillus lemnae</name>
    <dbReference type="NCBI Taxonomy" id="1330551"/>
    <lineage>
        <taxon>Bacteria</taxon>
        <taxon>Bacillati</taxon>
        <taxon>Bacillota</taxon>
        <taxon>Bacilli</taxon>
        <taxon>Bacillales</taxon>
        <taxon>Paenibacillaceae</taxon>
        <taxon>Paenibacillus</taxon>
    </lineage>
</organism>
<sequence length="223" mass="25262">MRTQQYISTRIRWIWISSLASTLIFFVLAAWVLAHQELRFDIFVTGIVRGTENPMLTDIAKAFTFIGSKGPIILIAVIILWYLYAVKKMRLEVKLFVSVLLGSEVLNLILKLLFQRIRPDVNRLIEITGYSFPSGHSMAAFSLYGILTYLLWKKISARFGKAVLAAAGAFMILCIGLSRVYLGVHYPSDVVGGFAASLAWLLFNIGWYKYRKAKIEKSIQDTI</sequence>
<keyword evidence="1" id="KW-1133">Transmembrane helix</keyword>
<dbReference type="SMART" id="SM00014">
    <property type="entry name" value="acidPPc"/>
    <property type="match status" value="1"/>
</dbReference>
<evidence type="ECO:0000313" key="4">
    <source>
        <dbReference type="Proteomes" id="UP000565468"/>
    </source>
</evidence>
<dbReference type="PANTHER" id="PTHR14969:SF13">
    <property type="entry name" value="AT30094P"/>
    <property type="match status" value="1"/>
</dbReference>
<protein>
    <submittedName>
        <fullName evidence="3">Phosphatase PAP2 family protein</fullName>
    </submittedName>
</protein>
<dbReference type="Gene3D" id="1.20.144.10">
    <property type="entry name" value="Phosphatidic acid phosphatase type 2/haloperoxidase"/>
    <property type="match status" value="2"/>
</dbReference>
<reference evidence="3 4" key="1">
    <citation type="submission" date="2020-04" db="EMBL/GenBank/DDBJ databases">
        <title>Paenibacillus algicola sp. nov., a novel marine bacterium producing alginate lyase.</title>
        <authorList>
            <person name="Huang H."/>
        </authorList>
    </citation>
    <scope>NUCLEOTIDE SEQUENCE [LARGE SCALE GENOMIC DNA]</scope>
    <source>
        <strain evidence="3 4">L7-75</strain>
    </source>
</reference>
<comment type="caution">
    <text evidence="3">The sequence shown here is derived from an EMBL/GenBank/DDBJ whole genome shotgun (WGS) entry which is preliminary data.</text>
</comment>
<feature type="transmembrane region" description="Helical" evidence="1">
    <location>
        <begin position="134"/>
        <end position="152"/>
    </location>
</feature>
<evidence type="ECO:0000259" key="2">
    <source>
        <dbReference type="SMART" id="SM00014"/>
    </source>
</evidence>
<dbReference type="EMBL" id="JABBPN010000010">
    <property type="protein sequence ID" value="NMO96513.1"/>
    <property type="molecule type" value="Genomic_DNA"/>
</dbReference>
<dbReference type="AlphaFoldDB" id="A0A848M9E6"/>
<feature type="transmembrane region" description="Helical" evidence="1">
    <location>
        <begin position="62"/>
        <end position="83"/>
    </location>
</feature>
<dbReference type="InterPro" id="IPR000326">
    <property type="entry name" value="PAP2/HPO"/>
</dbReference>
<feature type="transmembrane region" description="Helical" evidence="1">
    <location>
        <begin position="95"/>
        <end position="114"/>
    </location>
</feature>
<dbReference type="RefSeq" id="WP_169505301.1">
    <property type="nucleotide sequence ID" value="NZ_JABBPN010000010.1"/>
</dbReference>
<name>A0A848M9E6_PAELE</name>
<evidence type="ECO:0000256" key="1">
    <source>
        <dbReference type="SAM" id="Phobius"/>
    </source>
</evidence>
<keyword evidence="1" id="KW-0812">Transmembrane</keyword>
<dbReference type="CDD" id="cd03392">
    <property type="entry name" value="PAP2_like_2"/>
    <property type="match status" value="1"/>
</dbReference>
<evidence type="ECO:0000313" key="3">
    <source>
        <dbReference type="EMBL" id="NMO96513.1"/>
    </source>
</evidence>
<dbReference type="PANTHER" id="PTHR14969">
    <property type="entry name" value="SPHINGOSINE-1-PHOSPHATE PHOSPHOHYDROLASE"/>
    <property type="match status" value="1"/>
</dbReference>
<feature type="transmembrane region" description="Helical" evidence="1">
    <location>
        <begin position="164"/>
        <end position="184"/>
    </location>
</feature>
<feature type="domain" description="Phosphatidic acid phosphatase type 2/haloperoxidase" evidence="2">
    <location>
        <begin position="93"/>
        <end position="205"/>
    </location>
</feature>
<keyword evidence="1" id="KW-0472">Membrane</keyword>
<dbReference type="SUPFAM" id="SSF48317">
    <property type="entry name" value="Acid phosphatase/Vanadium-dependent haloperoxidase"/>
    <property type="match status" value="1"/>
</dbReference>
<dbReference type="InterPro" id="IPR036938">
    <property type="entry name" value="PAP2/HPO_sf"/>
</dbReference>